<feature type="region of interest" description="Disordered" evidence="1">
    <location>
        <begin position="204"/>
        <end position="245"/>
    </location>
</feature>
<reference evidence="2 3" key="1">
    <citation type="submission" date="2018-10" db="EMBL/GenBank/DDBJ databases">
        <title>Genome assembly for a Yunnan-Guizhou Plateau 3E fish, Anabarilius grahami (Regan), and its evolutionary and genetic applications.</title>
        <authorList>
            <person name="Jiang W."/>
        </authorList>
    </citation>
    <scope>NUCLEOTIDE SEQUENCE [LARGE SCALE GENOMIC DNA]</scope>
    <source>
        <strain evidence="2">AG-KIZ</strain>
        <tissue evidence="2">Muscle</tissue>
    </source>
</reference>
<comment type="caution">
    <text evidence="2">The sequence shown here is derived from an EMBL/GenBank/DDBJ whole genome shotgun (WGS) entry which is preliminary data.</text>
</comment>
<evidence type="ECO:0000313" key="3">
    <source>
        <dbReference type="Proteomes" id="UP000281406"/>
    </source>
</evidence>
<accession>A0A3N0Y479</accession>
<dbReference type="EMBL" id="RJVU01053127">
    <property type="protein sequence ID" value="ROL40901.1"/>
    <property type="molecule type" value="Genomic_DNA"/>
</dbReference>
<feature type="region of interest" description="Disordered" evidence="1">
    <location>
        <begin position="141"/>
        <end position="172"/>
    </location>
</feature>
<gene>
    <name evidence="2" type="ORF">DPX16_9895</name>
</gene>
<protein>
    <submittedName>
        <fullName evidence="2">Uncharacterized protein</fullName>
    </submittedName>
</protein>
<name>A0A3N0Y479_ANAGA</name>
<feature type="compositionally biased region" description="Basic residues" evidence="1">
    <location>
        <begin position="150"/>
        <end position="159"/>
    </location>
</feature>
<proteinExistence type="predicted"/>
<dbReference type="OrthoDB" id="8963682at2759"/>
<keyword evidence="3" id="KW-1185">Reference proteome</keyword>
<evidence type="ECO:0000256" key="1">
    <source>
        <dbReference type="SAM" id="MobiDB-lite"/>
    </source>
</evidence>
<feature type="compositionally biased region" description="Polar residues" evidence="1">
    <location>
        <begin position="221"/>
        <end position="231"/>
    </location>
</feature>
<feature type="compositionally biased region" description="Pro residues" evidence="1">
    <location>
        <begin position="232"/>
        <end position="241"/>
    </location>
</feature>
<sequence length="268" mass="28974">MDLPFLLTEAPAPPMPPTPMLAADRLIGLLQYGRLLERYVEEFVELAFLTSWSDARLIALFLDGLDERTIRCDEPNDFVSLIDTINLILYLNNSKFVVEEVQGNKCLSHPVPPETRAAWPVRQSPSSSTYPSSDLFPCVPLDPHTSAGSSKRRKRKKTKPFPISAEPSPLSAESSPVQVGILIMYEGMDWIPLQAAPAAAAEPSAPAAAAEPASPVPAESTAHSSPQTHPFPQTPEGPPKTPQVFFWGGPSICGWGSPGRGFGVARAH</sequence>
<feature type="compositionally biased region" description="Low complexity" evidence="1">
    <location>
        <begin position="204"/>
        <end position="220"/>
    </location>
</feature>
<dbReference type="Proteomes" id="UP000281406">
    <property type="component" value="Unassembled WGS sequence"/>
</dbReference>
<organism evidence="2 3">
    <name type="scientific">Anabarilius grahami</name>
    <name type="common">Kanglang fish</name>
    <name type="synonym">Barilius grahami</name>
    <dbReference type="NCBI Taxonomy" id="495550"/>
    <lineage>
        <taxon>Eukaryota</taxon>
        <taxon>Metazoa</taxon>
        <taxon>Chordata</taxon>
        <taxon>Craniata</taxon>
        <taxon>Vertebrata</taxon>
        <taxon>Euteleostomi</taxon>
        <taxon>Actinopterygii</taxon>
        <taxon>Neopterygii</taxon>
        <taxon>Teleostei</taxon>
        <taxon>Ostariophysi</taxon>
        <taxon>Cypriniformes</taxon>
        <taxon>Xenocyprididae</taxon>
        <taxon>Xenocypridinae</taxon>
        <taxon>Xenocypridinae incertae sedis</taxon>
        <taxon>Anabarilius</taxon>
    </lineage>
</organism>
<evidence type="ECO:0000313" key="2">
    <source>
        <dbReference type="EMBL" id="ROL40901.1"/>
    </source>
</evidence>
<dbReference type="AlphaFoldDB" id="A0A3N0Y479"/>
<feature type="compositionally biased region" description="Low complexity" evidence="1">
    <location>
        <begin position="162"/>
        <end position="172"/>
    </location>
</feature>